<feature type="binding site" evidence="8">
    <location>
        <position position="247"/>
    </location>
    <ligand>
        <name>ATP</name>
        <dbReference type="ChEBI" id="CHEBI:30616"/>
    </ligand>
</feature>
<evidence type="ECO:0000256" key="7">
    <source>
        <dbReference type="ARBA" id="ARBA00022842"/>
    </source>
</evidence>
<dbReference type="InterPro" id="IPR000719">
    <property type="entry name" value="Prot_kinase_dom"/>
</dbReference>
<dbReference type="FunFam" id="3.30.200.20:FF:000705">
    <property type="entry name" value="Non-specific serine/threonine protein kinase"/>
    <property type="match status" value="1"/>
</dbReference>
<evidence type="ECO:0000259" key="10">
    <source>
        <dbReference type="PROSITE" id="PS50011"/>
    </source>
</evidence>
<dbReference type="PANTHER" id="PTHR45832">
    <property type="entry name" value="SERINE/THREONINE-PROTEIN KINASE SAMKA-RELATED-RELATED"/>
    <property type="match status" value="1"/>
</dbReference>
<protein>
    <recommendedName>
        <fullName evidence="2">non-specific serine/threonine protein kinase</fullName>
        <ecNumber evidence="2">2.7.11.1</ecNumber>
    </recommendedName>
</protein>
<evidence type="ECO:0000313" key="12">
    <source>
        <dbReference type="EMBL" id="CAF1469739.1"/>
    </source>
</evidence>
<dbReference type="EMBL" id="CAJOBB010000713">
    <property type="protein sequence ID" value="CAF3736370.1"/>
    <property type="molecule type" value="Genomic_DNA"/>
</dbReference>
<dbReference type="Pfam" id="PF00069">
    <property type="entry name" value="Pkinase"/>
    <property type="match status" value="1"/>
</dbReference>
<keyword evidence="7" id="KW-0460">Magnesium</keyword>
<dbReference type="Gene3D" id="1.10.510.10">
    <property type="entry name" value="Transferase(Phosphotransferase) domain 1"/>
    <property type="match status" value="1"/>
</dbReference>
<dbReference type="PANTHER" id="PTHR45832:SF8">
    <property type="entry name" value="PROTEIN KINASE DOMAIN-CONTAINING PROTEIN"/>
    <property type="match status" value="1"/>
</dbReference>
<dbReference type="EC" id="2.7.11.1" evidence="2"/>
<dbReference type="InterPro" id="IPR017441">
    <property type="entry name" value="Protein_kinase_ATP_BS"/>
</dbReference>
<evidence type="ECO:0000256" key="8">
    <source>
        <dbReference type="PROSITE-ProRule" id="PRU10141"/>
    </source>
</evidence>
<keyword evidence="6 8" id="KW-0067">ATP-binding</keyword>
<dbReference type="GO" id="GO:0046872">
    <property type="term" value="F:metal ion binding"/>
    <property type="evidence" value="ECO:0007669"/>
    <property type="project" value="UniProtKB-KW"/>
</dbReference>
<reference evidence="11" key="1">
    <citation type="submission" date="2021-02" db="EMBL/GenBank/DDBJ databases">
        <authorList>
            <person name="Nowell W R."/>
        </authorList>
    </citation>
    <scope>NUCLEOTIDE SEQUENCE</scope>
</reference>
<dbReference type="SUPFAM" id="SSF56112">
    <property type="entry name" value="Protein kinase-like (PK-like)"/>
    <property type="match status" value="1"/>
</dbReference>
<dbReference type="Proteomes" id="UP000663860">
    <property type="component" value="Unassembled WGS sequence"/>
</dbReference>
<dbReference type="AlphaFoldDB" id="A0A814B3T1"/>
<dbReference type="GO" id="GO:0005524">
    <property type="term" value="F:ATP binding"/>
    <property type="evidence" value="ECO:0007669"/>
    <property type="project" value="UniProtKB-UniRule"/>
</dbReference>
<name>A0A814B3T1_9BILA</name>
<evidence type="ECO:0000256" key="3">
    <source>
        <dbReference type="ARBA" id="ARBA00022679"/>
    </source>
</evidence>
<dbReference type="FunFam" id="1.10.510.10:FF:000768">
    <property type="entry name" value="Non-specific serine/threonine protein kinase"/>
    <property type="match status" value="1"/>
</dbReference>
<gene>
    <name evidence="11" type="ORF">IZO911_LOCUS13335</name>
    <name evidence="13" type="ORF">KXQ929_LOCUS13379</name>
    <name evidence="14" type="ORF">OKA104_LOCUS17674</name>
    <name evidence="12" type="ORF">VCS650_LOCUS40542</name>
</gene>
<dbReference type="OrthoDB" id="1022360at2759"/>
<evidence type="ECO:0000313" key="13">
    <source>
        <dbReference type="EMBL" id="CAF3736370.1"/>
    </source>
</evidence>
<comment type="cofactor">
    <cofactor evidence="1">
        <name>Mg(2+)</name>
        <dbReference type="ChEBI" id="CHEBI:18420"/>
    </cofactor>
</comment>
<evidence type="ECO:0000313" key="11">
    <source>
        <dbReference type="EMBL" id="CAF0921420.1"/>
    </source>
</evidence>
<proteinExistence type="predicted"/>
<comment type="caution">
    <text evidence="11">The sequence shown here is derived from an EMBL/GenBank/DDBJ whole genome shotgun (WGS) entry which is preliminary data.</text>
</comment>
<dbReference type="Gene3D" id="3.30.200.20">
    <property type="entry name" value="Phosphorylase Kinase, domain 1"/>
    <property type="match status" value="1"/>
</dbReference>
<dbReference type="EMBL" id="CAJNON010001534">
    <property type="protein sequence ID" value="CAF1469739.1"/>
    <property type="molecule type" value="Genomic_DNA"/>
</dbReference>
<dbReference type="Proteomes" id="UP000663868">
    <property type="component" value="Unassembled WGS sequence"/>
</dbReference>
<dbReference type="InterPro" id="IPR000095">
    <property type="entry name" value="CRIB_dom"/>
</dbReference>
<keyword evidence="3" id="KW-0808">Transferase</keyword>
<evidence type="ECO:0000256" key="2">
    <source>
        <dbReference type="ARBA" id="ARBA00012513"/>
    </source>
</evidence>
<dbReference type="Proteomes" id="UP000663881">
    <property type="component" value="Unassembled WGS sequence"/>
</dbReference>
<dbReference type="Proteomes" id="UP000663891">
    <property type="component" value="Unassembled WGS sequence"/>
</dbReference>
<dbReference type="InterPro" id="IPR011009">
    <property type="entry name" value="Kinase-like_dom_sf"/>
</dbReference>
<keyword evidence="5 8" id="KW-0547">Nucleotide-binding</keyword>
<organism evidence="11 15">
    <name type="scientific">Adineta steineri</name>
    <dbReference type="NCBI Taxonomy" id="433720"/>
    <lineage>
        <taxon>Eukaryota</taxon>
        <taxon>Metazoa</taxon>
        <taxon>Spiralia</taxon>
        <taxon>Gnathifera</taxon>
        <taxon>Rotifera</taxon>
        <taxon>Eurotatoria</taxon>
        <taxon>Bdelloidea</taxon>
        <taxon>Adinetida</taxon>
        <taxon>Adinetidae</taxon>
        <taxon>Adineta</taxon>
    </lineage>
</organism>
<dbReference type="InterPro" id="IPR036936">
    <property type="entry name" value="CRIB_dom_sf"/>
</dbReference>
<evidence type="ECO:0000256" key="9">
    <source>
        <dbReference type="SAM" id="MobiDB-lite"/>
    </source>
</evidence>
<dbReference type="Pfam" id="PF00786">
    <property type="entry name" value="PBD"/>
    <property type="match status" value="1"/>
</dbReference>
<evidence type="ECO:0000256" key="4">
    <source>
        <dbReference type="ARBA" id="ARBA00022723"/>
    </source>
</evidence>
<dbReference type="InterPro" id="IPR051931">
    <property type="entry name" value="PAK3-like"/>
</dbReference>
<sequence length="503" mass="57273">MVFKRKKRPEISKPTNFQHLRKTYFDINSQTLKDLPPQWSSILTDEDIARTAIAAYERQRQKEQQQYTNQQSRPKPLIGDPSFITASDLEYLKFQTIVRGSGSNQQTSVNHRQISPPKIVDDFSYFTHNQPVQIPRNTHLDRLYNVKSPDLSLDIQKPSVPNYQNDFILPSNGKMKQPTSPAVVTAREKIDGSTKLSLEDFIFALQKVVSQSDPRTMYDHFIKIGEGSTANVYIAIDKNYGTHVAVKQMNITKQQRKELLFNEVMIMRDYKHSNIVEMYGSYLVDNELWVVMEYLDGGALTDLLVTSAGETRMNEQQIATVCKSVLKALAYLHSNGVIHRDIKSDSILLSTDGFVKLSDFGFCAQVMNEKKAQTIKRKSLVGTPYWMSPEVISRTPYSTEVDIWSLGIMVMEMVDGEPPYFNEQPLTAMRKIRDQPPPKLKNPHKASSLLQGFLGRCLIRDPSQRATAIDLLDHPFLRHAGNPSCLQTLLPQQTLAKGNFHMS</sequence>
<dbReference type="Gene3D" id="3.90.810.10">
    <property type="entry name" value="CRIB domain"/>
    <property type="match status" value="1"/>
</dbReference>
<keyword evidence="4" id="KW-0479">Metal-binding</keyword>
<evidence type="ECO:0000313" key="15">
    <source>
        <dbReference type="Proteomes" id="UP000663860"/>
    </source>
</evidence>
<feature type="domain" description="Protein kinase" evidence="10">
    <location>
        <begin position="218"/>
        <end position="477"/>
    </location>
</feature>
<evidence type="ECO:0000256" key="5">
    <source>
        <dbReference type="ARBA" id="ARBA00022741"/>
    </source>
</evidence>
<dbReference type="PROSITE" id="PS50011">
    <property type="entry name" value="PROTEIN_KINASE_DOM"/>
    <property type="match status" value="1"/>
</dbReference>
<evidence type="ECO:0000256" key="1">
    <source>
        <dbReference type="ARBA" id="ARBA00001946"/>
    </source>
</evidence>
<feature type="region of interest" description="Disordered" evidence="9">
    <location>
        <begin position="59"/>
        <end position="80"/>
    </location>
</feature>
<dbReference type="GO" id="GO:0004674">
    <property type="term" value="F:protein serine/threonine kinase activity"/>
    <property type="evidence" value="ECO:0007669"/>
    <property type="project" value="UniProtKB-EC"/>
</dbReference>
<dbReference type="PROSITE" id="PS00107">
    <property type="entry name" value="PROTEIN_KINASE_ATP"/>
    <property type="match status" value="1"/>
</dbReference>
<evidence type="ECO:0000313" key="14">
    <source>
        <dbReference type="EMBL" id="CAF3786976.1"/>
    </source>
</evidence>
<accession>A0A814B3T1</accession>
<dbReference type="EMBL" id="CAJOAY010001064">
    <property type="protein sequence ID" value="CAF3786976.1"/>
    <property type="molecule type" value="Genomic_DNA"/>
</dbReference>
<dbReference type="EMBL" id="CAJNOE010000106">
    <property type="protein sequence ID" value="CAF0921420.1"/>
    <property type="molecule type" value="Genomic_DNA"/>
</dbReference>
<evidence type="ECO:0000256" key="6">
    <source>
        <dbReference type="ARBA" id="ARBA00022840"/>
    </source>
</evidence>